<evidence type="ECO:0000313" key="2">
    <source>
        <dbReference type="Proteomes" id="UP000799754"/>
    </source>
</evidence>
<sequence length="231" mass="25442">MSTDKLPEKFGVILFPGFQLLDVCGPLDALNVLSKSHTLNLSIIAATPDPVGTQHFAQDQKGSKFNQSIVPTHTFDNAPRDLEVLIIPGGLGNRSDENVKPVVDYLTSLGLGDLTQKHLRGEIKWILTVCTGSEILARTGALDGKRATTNKRAFNQVKEKHPGVNWVTKARWVVDGEFWTSSGISAGIDLTFAWMSEVFGEETAQYVADHSEYERNTDPANDRYAERWGAV</sequence>
<protein>
    <submittedName>
        <fullName evidence="1">DJ-1/PfpI family protein-like protein</fullName>
    </submittedName>
</protein>
<accession>A0ACB6SCL0</accession>
<evidence type="ECO:0000313" key="1">
    <source>
        <dbReference type="EMBL" id="KAF2631743.1"/>
    </source>
</evidence>
<dbReference type="Proteomes" id="UP000799754">
    <property type="component" value="Unassembled WGS sequence"/>
</dbReference>
<name>A0ACB6SCL0_9PLEO</name>
<comment type="caution">
    <text evidence="1">The sequence shown here is derived from an EMBL/GenBank/DDBJ whole genome shotgun (WGS) entry which is preliminary data.</text>
</comment>
<dbReference type="EMBL" id="MU006704">
    <property type="protein sequence ID" value="KAF2631743.1"/>
    <property type="molecule type" value="Genomic_DNA"/>
</dbReference>
<reference evidence="1" key="1">
    <citation type="journal article" date="2020" name="Stud. Mycol.">
        <title>101 Dothideomycetes genomes: a test case for predicting lifestyles and emergence of pathogens.</title>
        <authorList>
            <person name="Haridas S."/>
            <person name="Albert R."/>
            <person name="Binder M."/>
            <person name="Bloem J."/>
            <person name="Labutti K."/>
            <person name="Salamov A."/>
            <person name="Andreopoulos B."/>
            <person name="Baker S."/>
            <person name="Barry K."/>
            <person name="Bills G."/>
            <person name="Bluhm B."/>
            <person name="Cannon C."/>
            <person name="Castanera R."/>
            <person name="Culley D."/>
            <person name="Daum C."/>
            <person name="Ezra D."/>
            <person name="Gonzalez J."/>
            <person name="Henrissat B."/>
            <person name="Kuo A."/>
            <person name="Liang C."/>
            <person name="Lipzen A."/>
            <person name="Lutzoni F."/>
            <person name="Magnuson J."/>
            <person name="Mondo S."/>
            <person name="Nolan M."/>
            <person name="Ohm R."/>
            <person name="Pangilinan J."/>
            <person name="Park H.-J."/>
            <person name="Ramirez L."/>
            <person name="Alfaro M."/>
            <person name="Sun H."/>
            <person name="Tritt A."/>
            <person name="Yoshinaga Y."/>
            <person name="Zwiers L.-H."/>
            <person name="Turgeon B."/>
            <person name="Goodwin S."/>
            <person name="Spatafora J."/>
            <person name="Crous P."/>
            <person name="Grigoriev I."/>
        </authorList>
    </citation>
    <scope>NUCLEOTIDE SEQUENCE</scope>
    <source>
        <strain evidence="1">CBS 525.71</strain>
    </source>
</reference>
<keyword evidence="2" id="KW-1185">Reference proteome</keyword>
<organism evidence="1 2">
    <name type="scientific">Macroventuria anomochaeta</name>
    <dbReference type="NCBI Taxonomy" id="301207"/>
    <lineage>
        <taxon>Eukaryota</taxon>
        <taxon>Fungi</taxon>
        <taxon>Dikarya</taxon>
        <taxon>Ascomycota</taxon>
        <taxon>Pezizomycotina</taxon>
        <taxon>Dothideomycetes</taxon>
        <taxon>Pleosporomycetidae</taxon>
        <taxon>Pleosporales</taxon>
        <taxon>Pleosporineae</taxon>
        <taxon>Didymellaceae</taxon>
        <taxon>Macroventuria</taxon>
    </lineage>
</organism>
<gene>
    <name evidence="1" type="ORF">BU25DRAFT_195826</name>
</gene>
<proteinExistence type="predicted"/>